<dbReference type="GeneID" id="25406262"/>
<sequence>MLDEEFEVLYEVLLYPSINVNKLYQSLSGKISKVKLISLIKRLSDLGLIRTVRDPRHKQRIMLFLREDIQALAQRFLIEPINDKGRDVVKEAERLIRSYMEVASSVRDPVAKEFLKKLVTVEVDRLLSLVM</sequence>
<accession>A0A3G1A8Q3</accession>
<dbReference type="GeneID" id="16574399"/>
<protein>
    <recommendedName>
        <fullName evidence="3">HTH marR-type domain-containing protein</fullName>
    </recommendedName>
</protein>
<dbReference type="InterPro" id="IPR036390">
    <property type="entry name" value="WH_DNA-bd_sf"/>
</dbReference>
<evidence type="ECO:0000313" key="2">
    <source>
        <dbReference type="Proteomes" id="UP000266720"/>
    </source>
</evidence>
<dbReference type="STRING" id="697581.TCARB_0835"/>
<name>A0A3G1A8Q3_9CREN</name>
<dbReference type="Proteomes" id="UP000266720">
    <property type="component" value="Chromosome"/>
</dbReference>
<dbReference type="Gene3D" id="1.10.10.10">
    <property type="entry name" value="Winged helix-like DNA-binding domain superfamily/Winged helix DNA-binding domain"/>
    <property type="match status" value="1"/>
</dbReference>
<dbReference type="KEGG" id="tcb:TCARB_0835"/>
<dbReference type="EMBL" id="CP007493">
    <property type="protein sequence ID" value="AJB41887.1"/>
    <property type="molecule type" value="Genomic_DNA"/>
</dbReference>
<evidence type="ECO:0008006" key="3">
    <source>
        <dbReference type="Google" id="ProtNLM"/>
    </source>
</evidence>
<organism evidence="1 2">
    <name type="scientific">Thermofilum adornatum 1505</name>
    <dbReference type="NCBI Taxonomy" id="697581"/>
    <lineage>
        <taxon>Archaea</taxon>
        <taxon>Thermoproteota</taxon>
        <taxon>Thermoprotei</taxon>
        <taxon>Thermofilales</taxon>
        <taxon>Thermofilaceae</taxon>
        <taxon>Thermofilum</taxon>
    </lineage>
</organism>
<gene>
    <name evidence="1" type="ORF">TCARB_0835</name>
</gene>
<dbReference type="InterPro" id="IPR036388">
    <property type="entry name" value="WH-like_DNA-bd_sf"/>
</dbReference>
<reference evidence="2" key="1">
    <citation type="book" date="2010" name="EXTREMOPHILES" publisher="0:0-0">
        <title>Complete genome sequences of ten hyperthermophilic archaea reveal their metabolic capabilities and possible ecological roles.</title>
        <editorList>
            <person name="?"/>
        </editorList>
        <authorList>
            <person name="Ravin N.V."/>
            <person name="Mardanov A.V."/>
            <person name="Bonch-Osmolovskaya E.A."/>
            <person name="Skryabin K.G."/>
        </authorList>
    </citation>
    <scope>NUCLEOTIDE SEQUENCE [LARGE SCALE GENOMIC DNA]</scope>
    <source>
        <strain evidence="2">1505</strain>
    </source>
</reference>
<evidence type="ECO:0000313" key="1">
    <source>
        <dbReference type="EMBL" id="AJB41887.1"/>
    </source>
</evidence>
<dbReference type="RefSeq" id="WP_020963400.1">
    <property type="nucleotide sequence ID" value="NZ_CP007493.1"/>
</dbReference>
<dbReference type="SUPFAM" id="SSF46785">
    <property type="entry name" value="Winged helix' DNA-binding domain"/>
    <property type="match status" value="1"/>
</dbReference>
<proteinExistence type="predicted"/>
<dbReference type="AlphaFoldDB" id="A0A3G1A8Q3"/>